<name>A0A2T3B1V9_AMORE</name>
<evidence type="ECO:0000313" key="6">
    <source>
        <dbReference type="EMBL" id="PSS18537.1"/>
    </source>
</evidence>
<feature type="compositionally biased region" description="Polar residues" evidence="5">
    <location>
        <begin position="32"/>
        <end position="41"/>
    </location>
</feature>
<organism evidence="6 7">
    <name type="scientific">Amorphotheca resinae ATCC 22711</name>
    <dbReference type="NCBI Taxonomy" id="857342"/>
    <lineage>
        <taxon>Eukaryota</taxon>
        <taxon>Fungi</taxon>
        <taxon>Dikarya</taxon>
        <taxon>Ascomycota</taxon>
        <taxon>Pezizomycotina</taxon>
        <taxon>Leotiomycetes</taxon>
        <taxon>Helotiales</taxon>
        <taxon>Amorphothecaceae</taxon>
        <taxon>Amorphotheca</taxon>
    </lineage>
</organism>
<keyword evidence="7" id="KW-1185">Reference proteome</keyword>
<dbReference type="GO" id="GO:0004499">
    <property type="term" value="F:N,N-dimethylaniline monooxygenase activity"/>
    <property type="evidence" value="ECO:0007669"/>
    <property type="project" value="InterPro"/>
</dbReference>
<evidence type="ECO:0000256" key="3">
    <source>
        <dbReference type="ARBA" id="ARBA00022827"/>
    </source>
</evidence>
<dbReference type="PANTHER" id="PTHR42877">
    <property type="entry name" value="L-ORNITHINE N(5)-MONOOXYGENASE-RELATED"/>
    <property type="match status" value="1"/>
</dbReference>
<keyword evidence="4" id="KW-0560">Oxidoreductase</keyword>
<dbReference type="InterPro" id="IPR051209">
    <property type="entry name" value="FAD-bind_Monooxygenase_sf"/>
</dbReference>
<proteinExistence type="inferred from homology"/>
<dbReference type="OrthoDB" id="74360at2759"/>
<dbReference type="RefSeq" id="XP_024720889.1">
    <property type="nucleotide sequence ID" value="XM_024867534.1"/>
</dbReference>
<dbReference type="STRING" id="857342.A0A2T3B1V9"/>
<dbReference type="Gene3D" id="3.50.50.60">
    <property type="entry name" value="FAD/NAD(P)-binding domain"/>
    <property type="match status" value="2"/>
</dbReference>
<evidence type="ECO:0000256" key="1">
    <source>
        <dbReference type="ARBA" id="ARBA00010139"/>
    </source>
</evidence>
<dbReference type="InterPro" id="IPR020946">
    <property type="entry name" value="Flavin_mOase-like"/>
</dbReference>
<evidence type="ECO:0008006" key="8">
    <source>
        <dbReference type="Google" id="ProtNLM"/>
    </source>
</evidence>
<evidence type="ECO:0000256" key="4">
    <source>
        <dbReference type="ARBA" id="ARBA00023002"/>
    </source>
</evidence>
<evidence type="ECO:0000313" key="7">
    <source>
        <dbReference type="Proteomes" id="UP000241818"/>
    </source>
</evidence>
<accession>A0A2T3B1V9</accession>
<reference evidence="6 7" key="1">
    <citation type="journal article" date="2018" name="New Phytol.">
        <title>Comparative genomics and transcriptomics depict ericoid mycorrhizal fungi as versatile saprotrophs and plant mutualists.</title>
        <authorList>
            <person name="Martino E."/>
            <person name="Morin E."/>
            <person name="Grelet G.A."/>
            <person name="Kuo A."/>
            <person name="Kohler A."/>
            <person name="Daghino S."/>
            <person name="Barry K.W."/>
            <person name="Cichocki N."/>
            <person name="Clum A."/>
            <person name="Dockter R.B."/>
            <person name="Hainaut M."/>
            <person name="Kuo R.C."/>
            <person name="LaButti K."/>
            <person name="Lindahl B.D."/>
            <person name="Lindquist E.A."/>
            <person name="Lipzen A."/>
            <person name="Khouja H.R."/>
            <person name="Magnuson J."/>
            <person name="Murat C."/>
            <person name="Ohm R.A."/>
            <person name="Singer S.W."/>
            <person name="Spatafora J.W."/>
            <person name="Wang M."/>
            <person name="Veneault-Fourrey C."/>
            <person name="Henrissat B."/>
            <person name="Grigoriev I.V."/>
            <person name="Martin F.M."/>
            <person name="Perotto S."/>
        </authorList>
    </citation>
    <scope>NUCLEOTIDE SEQUENCE [LARGE SCALE GENOMIC DNA]</scope>
    <source>
        <strain evidence="6 7">ATCC 22711</strain>
    </source>
</reference>
<dbReference type="AlphaFoldDB" id="A0A2T3B1V9"/>
<dbReference type="InParanoid" id="A0A2T3B1V9"/>
<dbReference type="Proteomes" id="UP000241818">
    <property type="component" value="Unassembled WGS sequence"/>
</dbReference>
<dbReference type="GO" id="GO:0050660">
    <property type="term" value="F:flavin adenine dinucleotide binding"/>
    <property type="evidence" value="ECO:0007669"/>
    <property type="project" value="InterPro"/>
</dbReference>
<comment type="similarity">
    <text evidence="1">Belongs to the FAD-binding monooxygenase family.</text>
</comment>
<protein>
    <recommendedName>
        <fullName evidence="8">FAD/NAD(P)-binding domain-containing protein</fullName>
    </recommendedName>
</protein>
<keyword evidence="3" id="KW-0274">FAD</keyword>
<dbReference type="GeneID" id="36575615"/>
<gene>
    <name evidence="6" type="ORF">M430DRAFT_42208</name>
</gene>
<dbReference type="GO" id="GO:0050661">
    <property type="term" value="F:NADP binding"/>
    <property type="evidence" value="ECO:0007669"/>
    <property type="project" value="InterPro"/>
</dbReference>
<dbReference type="EMBL" id="KZ679011">
    <property type="protein sequence ID" value="PSS18537.1"/>
    <property type="molecule type" value="Genomic_DNA"/>
</dbReference>
<evidence type="ECO:0000256" key="5">
    <source>
        <dbReference type="SAM" id="MobiDB-lite"/>
    </source>
</evidence>
<dbReference type="Pfam" id="PF00743">
    <property type="entry name" value="FMO-like"/>
    <property type="match status" value="1"/>
</dbReference>
<dbReference type="InterPro" id="IPR036188">
    <property type="entry name" value="FAD/NAD-bd_sf"/>
</dbReference>
<dbReference type="PANTHER" id="PTHR42877:SF6">
    <property type="entry name" value="MONOOXYGENASE, PUTATIVE (AFU_ORTHOLOGUE AFUA_3G15050)-RELATED"/>
    <property type="match status" value="1"/>
</dbReference>
<dbReference type="SUPFAM" id="SSF51905">
    <property type="entry name" value="FAD/NAD(P)-binding domain"/>
    <property type="match status" value="2"/>
</dbReference>
<sequence>MAPTLEATVPVLEEKNALENKPIVLTGDGTAGSDSQPTSDSVQRKHVPKFELEDHPIDEVQKLRVAVVGAGLSGITTGILLPAKVPGIDLVIFEKNADVAGTWYENIYPGVRCDIPANVYQSTFAQNTQWSEEYAQGAEIRDYWQGVARKYDVYKYVRLQNKINGASWNAEKSKWELSVENLEKGEKYSEDFDILITAIGRFNSWRLPNYPGINDYKGHLRHSSNWDPNFDPTGKRVAVIGNGASGIQLVPNLQKVVSHLDHYARSKTWIAGSFGGEGSGRTLEPKYYPKELLKSFEEDPEKYYKFRKDLEGKFYQRFGTLFRDSDDNKGLREEFIKLMAQRVQKKPELLDSLIPDFSPNCRRLTPGPGYLEALTEDNVSFIQTPIKNFTADGIVTTDGVERKVDAVICSTGANVDMLPPFPITANTHSLHSAWTPDPITYLGVAHPSFPNLLFVQGPNAAGHSGTIPNQVETQVTYVAQLLRKVSHQGIKTFAPSQAATDDFVAYSDAFFPRTVFTDNCSSWANGGKPGARIHGHWPGSASHANWMRREPRWEDWDWTYRNKSGNRFAWLGNGWTTKEITGKGDLTPYLRKPGDVDLRGYHEEWYEGLE</sequence>
<feature type="region of interest" description="Disordered" evidence="5">
    <location>
        <begin position="24"/>
        <end position="45"/>
    </location>
</feature>
<evidence type="ECO:0000256" key="2">
    <source>
        <dbReference type="ARBA" id="ARBA00022630"/>
    </source>
</evidence>
<keyword evidence="2" id="KW-0285">Flavoprotein</keyword>